<dbReference type="InterPro" id="IPR011335">
    <property type="entry name" value="Restrct_endonuc-II-like"/>
</dbReference>
<dbReference type="EMBL" id="RKHL01000001">
    <property type="protein sequence ID" value="ROR80113.1"/>
    <property type="molecule type" value="Genomic_DNA"/>
</dbReference>
<dbReference type="Gene3D" id="3.40.960.10">
    <property type="entry name" value="VSR Endonuclease"/>
    <property type="match status" value="1"/>
</dbReference>
<organism evidence="1 2">
    <name type="scientific">Plantibacter flavus</name>
    <dbReference type="NCBI Taxonomy" id="150123"/>
    <lineage>
        <taxon>Bacteria</taxon>
        <taxon>Bacillati</taxon>
        <taxon>Actinomycetota</taxon>
        <taxon>Actinomycetes</taxon>
        <taxon>Micrococcales</taxon>
        <taxon>Microbacteriaceae</taxon>
        <taxon>Plantibacter</taxon>
    </lineage>
</organism>
<dbReference type="RefSeq" id="WP_085511676.1">
    <property type="nucleotide sequence ID" value="NZ_FXAP01000002.1"/>
</dbReference>
<evidence type="ECO:0008006" key="3">
    <source>
        <dbReference type="Google" id="ProtNLM"/>
    </source>
</evidence>
<reference evidence="1 2" key="1">
    <citation type="submission" date="2018-11" db="EMBL/GenBank/DDBJ databases">
        <title>Sequencing the genomes of 1000 actinobacteria strains.</title>
        <authorList>
            <person name="Klenk H.-P."/>
        </authorList>
    </citation>
    <scope>NUCLEOTIDE SEQUENCE [LARGE SCALE GENOMIC DNA]</scope>
    <source>
        <strain evidence="1 2">DSM 14012</strain>
    </source>
</reference>
<name>A0A3N2BY12_9MICO</name>
<comment type="caution">
    <text evidence="1">The sequence shown here is derived from an EMBL/GenBank/DDBJ whole genome shotgun (WGS) entry which is preliminary data.</text>
</comment>
<dbReference type="AlphaFoldDB" id="A0A3N2BY12"/>
<dbReference type="SUPFAM" id="SSF52980">
    <property type="entry name" value="Restriction endonuclease-like"/>
    <property type="match status" value="1"/>
</dbReference>
<keyword evidence="2" id="KW-1185">Reference proteome</keyword>
<evidence type="ECO:0000313" key="2">
    <source>
        <dbReference type="Proteomes" id="UP000266915"/>
    </source>
</evidence>
<gene>
    <name evidence="1" type="ORF">EDD42_0146</name>
</gene>
<dbReference type="Proteomes" id="UP000266915">
    <property type="component" value="Unassembled WGS sequence"/>
</dbReference>
<proteinExistence type="predicted"/>
<evidence type="ECO:0000313" key="1">
    <source>
        <dbReference type="EMBL" id="ROR80113.1"/>
    </source>
</evidence>
<sequence length="314" mass="34461">MSRHRPLPPRLRNTAFAVGDRALHGETNGRLRGSDLEAPFWGVRSVDVDLGNVFGRCAAFSPRLRPGWVFSHLTAAALLGAPLPNSCKHATDLHIGALHGVQPARGRGVVGHRLAEATRTTQVRGFTLTAPADTFALLATMLELPDLVAVGDFLVSGSRSRGGSRVDMHTTIDELAAAVTAYGSRRSARLLRAALPLVRIGVDSRPETHLRLALIDAGIPEPRVNPPVQVDGGTAVLHPDLAEPRLRIAYEYEGDLHRTDQQRFRTDIVRRERFEAAGWRVVRVTAHDLFVDRASFIARVRRLRRLVESAHSAR</sequence>
<accession>A0A3N2BY12</accession>
<protein>
    <recommendedName>
        <fullName evidence="3">DUF559 domain-containing protein</fullName>
    </recommendedName>
</protein>